<name>A0ABS7ASG0_9CLOT</name>
<accession>A0ABS7ASG0</accession>
<protein>
    <submittedName>
        <fullName evidence="1">Uncharacterized protein</fullName>
    </submittedName>
</protein>
<reference evidence="1 2" key="1">
    <citation type="submission" date="2021-07" db="EMBL/GenBank/DDBJ databases">
        <title>Clostridium weizhouense sp. nov., an anaerobic bacterium isolated from activated sludge of Petroleum wastewater.</title>
        <authorList>
            <person name="Li Q."/>
        </authorList>
    </citation>
    <scope>NUCLEOTIDE SEQUENCE [LARGE SCALE GENOMIC DNA]</scope>
    <source>
        <strain evidence="1 2">YB-6</strain>
    </source>
</reference>
<dbReference type="Proteomes" id="UP001519921">
    <property type="component" value="Unassembled WGS sequence"/>
</dbReference>
<proteinExistence type="predicted"/>
<gene>
    <name evidence="1" type="ORF">KYD98_16010</name>
</gene>
<dbReference type="RefSeq" id="WP_219781057.1">
    <property type="nucleotide sequence ID" value="NZ_JAHXPT010000016.1"/>
</dbReference>
<comment type="caution">
    <text evidence="1">The sequence shown here is derived from an EMBL/GenBank/DDBJ whole genome shotgun (WGS) entry which is preliminary data.</text>
</comment>
<evidence type="ECO:0000313" key="2">
    <source>
        <dbReference type="Proteomes" id="UP001519921"/>
    </source>
</evidence>
<keyword evidence="2" id="KW-1185">Reference proteome</keyword>
<evidence type="ECO:0000313" key="1">
    <source>
        <dbReference type="EMBL" id="MBW6411591.1"/>
    </source>
</evidence>
<sequence length="354" mass="40658">MQINSTTNLMQIKFDTSQALYIENNNIKEENVKPHRIIFIPGEDIDNEKCVGKDGKSFDVVSYYKVDGENLDKDYIDVFSYKAQEKDVKCYDYYVNNFVAKITKNFSDSTSLKNDKESLKKGIENLITEMKENTSKGISNDIENLNTKFNVNGVDFTFKELMNSSKVMEYSNSILVNVGSGLDYENYAEMGIAKGKISTYAEKNLNVYQQKLLNDTMSARIENIINSVPEKVDETFKKSIVIDNNNEFYSMKNIQGATNIEYARKIMNTFANVDYSNTESFEKAINEYRTLIKPVLESAGIKNIGRNQSLTDTTNYNIKRFKSLFDESYKRVFLSAAEVRKKFGNSKNVIDIYR</sequence>
<organism evidence="1 2">
    <name type="scientific">Clostridium weizhouense</name>
    <dbReference type="NCBI Taxonomy" id="2859781"/>
    <lineage>
        <taxon>Bacteria</taxon>
        <taxon>Bacillati</taxon>
        <taxon>Bacillota</taxon>
        <taxon>Clostridia</taxon>
        <taxon>Eubacteriales</taxon>
        <taxon>Clostridiaceae</taxon>
        <taxon>Clostridium</taxon>
    </lineage>
</organism>
<dbReference type="EMBL" id="JAHXPT010000016">
    <property type="protein sequence ID" value="MBW6411591.1"/>
    <property type="molecule type" value="Genomic_DNA"/>
</dbReference>